<evidence type="ECO:0000313" key="3">
    <source>
        <dbReference type="Proteomes" id="UP000812440"/>
    </source>
</evidence>
<evidence type="ECO:0000313" key="2">
    <source>
        <dbReference type="EMBL" id="KAG8433461.1"/>
    </source>
</evidence>
<evidence type="ECO:0000256" key="1">
    <source>
        <dbReference type="SAM" id="SignalP"/>
    </source>
</evidence>
<keyword evidence="3" id="KW-1185">Reference proteome</keyword>
<dbReference type="InterPro" id="IPR045860">
    <property type="entry name" value="Snake_toxin-like_sf"/>
</dbReference>
<feature type="signal peptide" evidence="1">
    <location>
        <begin position="1"/>
        <end position="21"/>
    </location>
</feature>
<name>A0A8T2ISN8_9PIPI</name>
<keyword evidence="1" id="KW-0732">Signal</keyword>
<dbReference type="EMBL" id="JAACNH010000009">
    <property type="protein sequence ID" value="KAG8433461.1"/>
    <property type="molecule type" value="Genomic_DNA"/>
</dbReference>
<sequence length="116" mass="13106">MKTIVLLAVLVNILFSQSGSGNVVRPDAEHKAESSGLKCRTCKGNDCEYKNFTLTTCEPWEDACTLLLHVESTAEKSIVTYAVCQARTMCLMLKKDWFPERLVKCCKDTDCKEFHH</sequence>
<gene>
    <name evidence="2" type="ORF">GDO86_017660</name>
</gene>
<reference evidence="2" key="1">
    <citation type="thesis" date="2020" institute="ProQuest LLC" country="789 East Eisenhower Parkway, Ann Arbor, MI, USA">
        <title>Comparative Genomics and Chromosome Evolution.</title>
        <authorList>
            <person name="Mudd A.B."/>
        </authorList>
    </citation>
    <scope>NUCLEOTIDE SEQUENCE</scope>
    <source>
        <strain evidence="2">Female2</strain>
        <tissue evidence="2">Blood</tissue>
    </source>
</reference>
<comment type="caution">
    <text evidence="2">The sequence shown here is derived from an EMBL/GenBank/DDBJ whole genome shotgun (WGS) entry which is preliminary data.</text>
</comment>
<protein>
    <submittedName>
        <fullName evidence="2">Uncharacterized protein</fullName>
    </submittedName>
</protein>
<dbReference type="Gene3D" id="2.10.60.10">
    <property type="entry name" value="CD59"/>
    <property type="match status" value="1"/>
</dbReference>
<accession>A0A8T2ISN8</accession>
<dbReference type="AlphaFoldDB" id="A0A8T2ISN8"/>
<proteinExistence type="predicted"/>
<feature type="chain" id="PRO_5035832793" evidence="1">
    <location>
        <begin position="22"/>
        <end position="116"/>
    </location>
</feature>
<dbReference type="SUPFAM" id="SSF57302">
    <property type="entry name" value="Snake toxin-like"/>
    <property type="match status" value="1"/>
</dbReference>
<dbReference type="Proteomes" id="UP000812440">
    <property type="component" value="Chromosome 9"/>
</dbReference>
<organism evidence="2 3">
    <name type="scientific">Hymenochirus boettgeri</name>
    <name type="common">Congo dwarf clawed frog</name>
    <dbReference type="NCBI Taxonomy" id="247094"/>
    <lineage>
        <taxon>Eukaryota</taxon>
        <taxon>Metazoa</taxon>
        <taxon>Chordata</taxon>
        <taxon>Craniata</taxon>
        <taxon>Vertebrata</taxon>
        <taxon>Euteleostomi</taxon>
        <taxon>Amphibia</taxon>
        <taxon>Batrachia</taxon>
        <taxon>Anura</taxon>
        <taxon>Pipoidea</taxon>
        <taxon>Pipidae</taxon>
        <taxon>Pipinae</taxon>
        <taxon>Hymenochirus</taxon>
    </lineage>
</organism>